<gene>
    <name evidence="5" type="ORF">WMY93_005383</name>
</gene>
<sequence>MKEEGAELSGREGKGAGLSEMEELEAQWLTGICHNEKNEVMSSQLDIDNMAGVFYMLATAMGLSILTFISEHLFYWRLRYCFTGVCSGRPGLLFTISRGIWSCIHGVHIDMKKKSPELDFSPQANMLHLLKSAKSIALSSPKRNTVLLQPSILDMMKGNSLHGLPPKGPGLYSNAAGPQGFLSLSAGRHKNLLNNAAPFPGQPKGPPLQTSPNKPTQLSITNDNGQTRGLSGPALAAASKPRALWKKSVETLKTQPAPATPGAQSPGGSGGAGPQGTAPPQMKSQRYLPEEPPHSDISECSSRPPSHKDSDSMATRGGFKPVNQLRKRGGGGGSTGGGKIYSIDSDQASLQSAPPYQRESQGGSEEHPYPPDLFPTESSTYAHSPQMDPLCFR</sequence>
<feature type="domain" description="Glutamate [NMDA] receptor epsilon subunit C-terminal" evidence="4">
    <location>
        <begin position="72"/>
        <end position="385"/>
    </location>
</feature>
<protein>
    <recommendedName>
        <fullName evidence="4">Glutamate [NMDA] receptor epsilon subunit C-terminal domain-containing protein</fullName>
    </recommendedName>
</protein>
<organism evidence="5 6">
    <name type="scientific">Mugilogobius chulae</name>
    <name type="common">yellowstripe goby</name>
    <dbReference type="NCBI Taxonomy" id="88201"/>
    <lineage>
        <taxon>Eukaryota</taxon>
        <taxon>Metazoa</taxon>
        <taxon>Chordata</taxon>
        <taxon>Craniata</taxon>
        <taxon>Vertebrata</taxon>
        <taxon>Euteleostomi</taxon>
        <taxon>Actinopterygii</taxon>
        <taxon>Neopterygii</taxon>
        <taxon>Teleostei</taxon>
        <taxon>Neoteleostei</taxon>
        <taxon>Acanthomorphata</taxon>
        <taxon>Gobiaria</taxon>
        <taxon>Gobiiformes</taxon>
        <taxon>Gobioidei</taxon>
        <taxon>Gobiidae</taxon>
        <taxon>Gobionellinae</taxon>
        <taxon>Mugilogobius</taxon>
    </lineage>
</organism>
<feature type="compositionally biased region" description="Gly residues" evidence="2">
    <location>
        <begin position="265"/>
        <end position="274"/>
    </location>
</feature>
<keyword evidence="3" id="KW-0472">Membrane</keyword>
<dbReference type="Pfam" id="PF10565">
    <property type="entry name" value="NMDAR2_C"/>
    <property type="match status" value="1"/>
</dbReference>
<keyword evidence="3" id="KW-0812">Transmembrane</keyword>
<feature type="region of interest" description="Disordered" evidence="2">
    <location>
        <begin position="192"/>
        <end position="242"/>
    </location>
</feature>
<evidence type="ECO:0000256" key="1">
    <source>
        <dbReference type="ARBA" id="ARBA00022729"/>
    </source>
</evidence>
<feature type="transmembrane region" description="Helical" evidence="3">
    <location>
        <begin position="50"/>
        <end position="69"/>
    </location>
</feature>
<evidence type="ECO:0000259" key="4">
    <source>
        <dbReference type="Pfam" id="PF10565"/>
    </source>
</evidence>
<feature type="compositionally biased region" description="Polar residues" evidence="2">
    <location>
        <begin position="208"/>
        <end position="229"/>
    </location>
</feature>
<keyword evidence="3" id="KW-1133">Transmembrane helix</keyword>
<feature type="compositionally biased region" description="Low complexity" evidence="2">
    <location>
        <begin position="255"/>
        <end position="264"/>
    </location>
</feature>
<comment type="caution">
    <text evidence="5">The sequence shown here is derived from an EMBL/GenBank/DDBJ whole genome shotgun (WGS) entry which is preliminary data.</text>
</comment>
<accession>A0AAW0PGL2</accession>
<evidence type="ECO:0000256" key="2">
    <source>
        <dbReference type="SAM" id="MobiDB-lite"/>
    </source>
</evidence>
<evidence type="ECO:0000313" key="6">
    <source>
        <dbReference type="Proteomes" id="UP001460270"/>
    </source>
</evidence>
<proteinExistence type="predicted"/>
<feature type="region of interest" description="Disordered" evidence="2">
    <location>
        <begin position="255"/>
        <end position="393"/>
    </location>
</feature>
<keyword evidence="1" id="KW-0732">Signal</keyword>
<feature type="compositionally biased region" description="Gly residues" evidence="2">
    <location>
        <begin position="330"/>
        <end position="339"/>
    </location>
</feature>
<dbReference type="AlphaFoldDB" id="A0AAW0PGL2"/>
<feature type="compositionally biased region" description="Polar residues" evidence="2">
    <location>
        <begin position="344"/>
        <end position="363"/>
    </location>
</feature>
<reference evidence="6" key="1">
    <citation type="submission" date="2024-04" db="EMBL/GenBank/DDBJ databases">
        <title>Salinicola lusitanus LLJ914,a marine bacterium isolated from the Okinawa Trough.</title>
        <authorList>
            <person name="Li J."/>
        </authorList>
    </citation>
    <scope>NUCLEOTIDE SEQUENCE [LARGE SCALE GENOMIC DNA]</scope>
</reference>
<evidence type="ECO:0000313" key="5">
    <source>
        <dbReference type="EMBL" id="KAK7928988.1"/>
    </source>
</evidence>
<dbReference type="InterPro" id="IPR018884">
    <property type="entry name" value="NMDAR2_C"/>
</dbReference>
<keyword evidence="6" id="KW-1185">Reference proteome</keyword>
<dbReference type="EMBL" id="JBBPFD010000004">
    <property type="protein sequence ID" value="KAK7928988.1"/>
    <property type="molecule type" value="Genomic_DNA"/>
</dbReference>
<dbReference type="Proteomes" id="UP001460270">
    <property type="component" value="Unassembled WGS sequence"/>
</dbReference>
<evidence type="ECO:0000256" key="3">
    <source>
        <dbReference type="SAM" id="Phobius"/>
    </source>
</evidence>
<name>A0AAW0PGL2_9GOBI</name>
<feature type="compositionally biased region" description="Basic and acidic residues" evidence="2">
    <location>
        <begin position="288"/>
        <end position="297"/>
    </location>
</feature>